<gene>
    <name evidence="2" type="ORF">H8D96_04660</name>
</gene>
<feature type="domain" description="Tc1-like transposase DDE" evidence="1">
    <location>
        <begin position="187"/>
        <end position="337"/>
    </location>
</feature>
<sequence length="377" mass="43790">MKKYTVTLTKDERDFLKEITSKGRHKSQKVINALILLGCDKGEFQEKRSTNEEISRVLKIGMRKIDRIKKRFVELGMDITLNGLKGSRIYAKKADGDFEAHLIALSCSDPPEGFAKWSLRLLADQVVELEYIDSVSHETIRPSVKKNELKPWRRQGWVIPPEQNGNFVACMEKVLEVYKRPYNPRFPVVCMDESPKQLIGETKIPITTAPGKIAKYDYEYKRHGVCNIFMASEPLAGKRLVKITERKTMTDWAYFLENIATLYSDAEKITLVMDNLNTHTPGSFYEAFRPLQAKQLWDRFDFVFTPKHGSWLNMAEIELNVLTGQCLNRRIDNIEDVRRETTAWQEYRNKHKSNVNWQFTADDARIKLARLYPSIDT</sequence>
<name>A0A8J6P1E7_9BACT</name>
<dbReference type="InterPro" id="IPR047655">
    <property type="entry name" value="Transpos_IS630-like"/>
</dbReference>
<protein>
    <submittedName>
        <fullName evidence="2">IS630 family transposase</fullName>
    </submittedName>
</protein>
<dbReference type="Proteomes" id="UP000605201">
    <property type="component" value="Unassembled WGS sequence"/>
</dbReference>
<reference evidence="2 3" key="1">
    <citation type="submission" date="2020-08" db="EMBL/GenBank/DDBJ databases">
        <title>Bridging the membrane lipid divide: bacteria of the FCB group superphylum have the potential to synthesize archaeal ether lipids.</title>
        <authorList>
            <person name="Villanueva L."/>
            <person name="Von Meijenfeldt F.A.B."/>
            <person name="Westbye A.B."/>
            <person name="Yadav S."/>
            <person name="Hopmans E.C."/>
            <person name="Dutilh B.E."/>
            <person name="Sinninghe Damste J.S."/>
        </authorList>
    </citation>
    <scope>NUCLEOTIDE SEQUENCE [LARGE SCALE GENOMIC DNA]</scope>
    <source>
        <strain evidence="2">NIOZ-UU17</strain>
    </source>
</reference>
<evidence type="ECO:0000313" key="3">
    <source>
        <dbReference type="Proteomes" id="UP000605201"/>
    </source>
</evidence>
<dbReference type="Pfam" id="PF13565">
    <property type="entry name" value="HTH_32"/>
    <property type="match status" value="1"/>
</dbReference>
<proteinExistence type="predicted"/>
<dbReference type="InterPro" id="IPR038717">
    <property type="entry name" value="Tc1-like_DDE_dom"/>
</dbReference>
<evidence type="ECO:0000259" key="1">
    <source>
        <dbReference type="Pfam" id="PF13358"/>
    </source>
</evidence>
<dbReference type="EMBL" id="JACNIG010000121">
    <property type="protein sequence ID" value="MBC8431192.1"/>
    <property type="molecule type" value="Genomic_DNA"/>
</dbReference>
<organism evidence="2 3">
    <name type="scientific">Candidatus Desulfatibia vada</name>
    <dbReference type="NCBI Taxonomy" id="2841696"/>
    <lineage>
        <taxon>Bacteria</taxon>
        <taxon>Pseudomonadati</taxon>
        <taxon>Thermodesulfobacteriota</taxon>
        <taxon>Desulfobacteria</taxon>
        <taxon>Desulfobacterales</taxon>
        <taxon>Desulfobacterales incertae sedis</taxon>
        <taxon>Candidatus Desulfatibia</taxon>
    </lineage>
</organism>
<evidence type="ECO:0000313" key="2">
    <source>
        <dbReference type="EMBL" id="MBC8431192.1"/>
    </source>
</evidence>
<accession>A0A8J6P1E7</accession>
<comment type="caution">
    <text evidence="2">The sequence shown here is derived from an EMBL/GenBank/DDBJ whole genome shotgun (WGS) entry which is preliminary data.</text>
</comment>
<dbReference type="AlphaFoldDB" id="A0A8J6P1E7"/>
<dbReference type="NCBIfam" id="NF033545">
    <property type="entry name" value="transpos_IS630"/>
    <property type="match status" value="1"/>
</dbReference>
<dbReference type="Pfam" id="PF13358">
    <property type="entry name" value="DDE_3"/>
    <property type="match status" value="1"/>
</dbReference>